<evidence type="ECO:0000313" key="8">
    <source>
        <dbReference type="Proteomes" id="UP000011074"/>
    </source>
</evidence>
<reference evidence="7" key="3">
    <citation type="journal article" date="2021" name="bioRxiv">
        <title>Bilateral symmetry of linear streptomycete chromosomes.</title>
        <authorList>
            <person name="Algora-Gallardo L."/>
            <person name="Schniete J.K."/>
            <person name="Mark D.R."/>
            <person name="Hunter I.S."/>
            <person name="Herron P.R."/>
        </authorList>
    </citation>
    <scope>NUCLEOTIDE SEQUENCE</scope>
    <source>
        <strain evidence="7">ATCC 10970</strain>
    </source>
</reference>
<dbReference type="InterPro" id="IPR001867">
    <property type="entry name" value="OmpR/PhoB-type_DNA-bd"/>
</dbReference>
<dbReference type="GO" id="GO:0000976">
    <property type="term" value="F:transcription cis-regulatory region binding"/>
    <property type="evidence" value="ECO:0007669"/>
    <property type="project" value="TreeGrafter"/>
</dbReference>
<evidence type="ECO:0000256" key="2">
    <source>
        <dbReference type="PROSITE-ProRule" id="PRU00169"/>
    </source>
</evidence>
<evidence type="ECO:0000313" key="7">
    <source>
        <dbReference type="EMBL" id="QST79541.1"/>
    </source>
</evidence>
<evidence type="ECO:0000256" key="3">
    <source>
        <dbReference type="PROSITE-ProRule" id="PRU01091"/>
    </source>
</evidence>
<dbReference type="SMART" id="SM00448">
    <property type="entry name" value="REC"/>
    <property type="match status" value="1"/>
</dbReference>
<dbReference type="PROSITE" id="PS51755">
    <property type="entry name" value="OMPR_PHOB"/>
    <property type="match status" value="1"/>
</dbReference>
<dbReference type="PANTHER" id="PTHR48111:SF36">
    <property type="entry name" value="TRANSCRIPTIONAL REGULATORY PROTEIN CUTR"/>
    <property type="match status" value="1"/>
</dbReference>
<evidence type="ECO:0000259" key="6">
    <source>
        <dbReference type="PROSITE" id="PS51755"/>
    </source>
</evidence>
<dbReference type="Proteomes" id="UP000011074">
    <property type="component" value="Chromosome"/>
</dbReference>
<organism evidence="7 8">
    <name type="scientific">Streptomyces rimosus subsp. rimosus (strain ATCC 10970 / DSM 40260 / JCM 4667 / NRRL 2234)</name>
    <dbReference type="NCBI Taxonomy" id="1265868"/>
    <lineage>
        <taxon>Bacteria</taxon>
        <taxon>Bacillati</taxon>
        <taxon>Actinomycetota</taxon>
        <taxon>Actinomycetes</taxon>
        <taxon>Kitasatosporales</taxon>
        <taxon>Streptomycetaceae</taxon>
        <taxon>Streptomyces</taxon>
    </lineage>
</organism>
<dbReference type="InterPro" id="IPR039420">
    <property type="entry name" value="WalR-like"/>
</dbReference>
<dbReference type="GO" id="GO:0032993">
    <property type="term" value="C:protein-DNA complex"/>
    <property type="evidence" value="ECO:0007669"/>
    <property type="project" value="TreeGrafter"/>
</dbReference>
<dbReference type="PROSITE" id="PS50110">
    <property type="entry name" value="RESPONSE_REGULATORY"/>
    <property type="match status" value="1"/>
</dbReference>
<dbReference type="GO" id="GO:0005829">
    <property type="term" value="C:cytosol"/>
    <property type="evidence" value="ECO:0007669"/>
    <property type="project" value="TreeGrafter"/>
</dbReference>
<dbReference type="SUPFAM" id="SSF52172">
    <property type="entry name" value="CheY-like"/>
    <property type="match status" value="1"/>
</dbReference>
<accession>A0A8A1UIX9</accession>
<dbReference type="EMBL" id="CP048261">
    <property type="protein sequence ID" value="QST79541.1"/>
    <property type="molecule type" value="Genomic_DNA"/>
</dbReference>
<feature type="region of interest" description="Disordered" evidence="4">
    <location>
        <begin position="28"/>
        <end position="61"/>
    </location>
</feature>
<dbReference type="InterPro" id="IPR036388">
    <property type="entry name" value="WH-like_DNA-bd_sf"/>
</dbReference>
<dbReference type="InterPro" id="IPR016032">
    <property type="entry name" value="Sig_transdc_resp-reg_C-effctor"/>
</dbReference>
<dbReference type="CDD" id="cd00383">
    <property type="entry name" value="trans_reg_C"/>
    <property type="match status" value="1"/>
</dbReference>
<dbReference type="InterPro" id="IPR001789">
    <property type="entry name" value="Sig_transdc_resp-reg_receiver"/>
</dbReference>
<dbReference type="AlphaFoldDB" id="A0A8A1UIX9"/>
<feature type="domain" description="OmpR/PhoB-type" evidence="6">
    <location>
        <begin position="238"/>
        <end position="336"/>
    </location>
</feature>
<evidence type="ECO:0000256" key="1">
    <source>
        <dbReference type="ARBA" id="ARBA00023125"/>
    </source>
</evidence>
<proteinExistence type="predicted"/>
<feature type="domain" description="Response regulatory" evidence="5">
    <location>
        <begin position="115"/>
        <end position="229"/>
    </location>
</feature>
<dbReference type="PANTHER" id="PTHR48111">
    <property type="entry name" value="REGULATOR OF RPOS"/>
    <property type="match status" value="1"/>
</dbReference>
<dbReference type="SMART" id="SM00862">
    <property type="entry name" value="Trans_reg_C"/>
    <property type="match status" value="1"/>
</dbReference>
<reference evidence="7" key="2">
    <citation type="submission" date="2020-01" db="EMBL/GenBank/DDBJ databases">
        <authorList>
            <person name="Algora L."/>
            <person name="Schniete J.K."/>
            <person name="MacFadyen A."/>
            <person name="Hoskisson P.A."/>
            <person name="Hunter I.S."/>
            <person name="Herron P.R."/>
        </authorList>
    </citation>
    <scope>NUCLEOTIDE SEQUENCE</scope>
    <source>
        <strain evidence="7">ATCC 10970</strain>
    </source>
</reference>
<dbReference type="Gene3D" id="6.10.250.690">
    <property type="match status" value="1"/>
</dbReference>
<keyword evidence="1 3" id="KW-0238">DNA-binding</keyword>
<evidence type="ECO:0000256" key="4">
    <source>
        <dbReference type="SAM" id="MobiDB-lite"/>
    </source>
</evidence>
<reference evidence="7" key="1">
    <citation type="submission" date="2012-12" db="EMBL/GenBank/DDBJ databases">
        <authorList>
            <person name="Pethick F.E."/>
            <person name="MacFadyen A.C."/>
            <person name="Tang Z."/>
            <person name="Sangal V."/>
            <person name="Tze-Tze L."/>
            <person name="Chu J."/>
            <person name="Guo M."/>
            <person name="Kirby R."/>
            <person name="Hoskisson P.A."/>
            <person name="Herron P.R."/>
            <person name="Hunter I.S."/>
        </authorList>
    </citation>
    <scope>NUCLEOTIDE SEQUENCE</scope>
    <source>
        <strain evidence="7">ATCC 10970</strain>
    </source>
</reference>
<dbReference type="Pfam" id="PF00486">
    <property type="entry name" value="Trans_reg_C"/>
    <property type="match status" value="1"/>
</dbReference>
<protein>
    <submittedName>
        <fullName evidence="7">Response regulator transcription factor</fullName>
    </submittedName>
</protein>
<sequence length="342" mass="37079">MLLGQYRGKVVRGPNGAADAVGIVNKKDNVHGLPNRQKRREFGPSPFPRRRDHGAAPERVARLPGAVQEGLGGCILRTPTRRKPEEPTGVRCCRKPEDFLRKQSEKCARLDGVHRILLIEDDPQVGPAIRRGLTAEGYTVDVATDGVTGLEFALAGDHDVIVLDVMLPRLHGYGVCGRLRAAGVTTPVLMLTAKDGEHDEAEGLDTGADDYLTKPFSYVVLLSRLRALLRRGGSYGTSPVLSHGDLWVDLATRRAGRGATAVHLTGKQFGVLAALIRANGRVLSKGEILDEVWDPAFRGDASIVEVYVSALRRKIDTPWGTRSIETVRGYGYRLAPIGSTGD</sequence>
<dbReference type="SUPFAM" id="SSF46894">
    <property type="entry name" value="C-terminal effector domain of the bipartite response regulators"/>
    <property type="match status" value="1"/>
</dbReference>
<feature type="DNA-binding region" description="OmpR/PhoB-type" evidence="3">
    <location>
        <begin position="238"/>
        <end position="336"/>
    </location>
</feature>
<feature type="modified residue" description="4-aspartylphosphate" evidence="2">
    <location>
        <position position="164"/>
    </location>
</feature>
<dbReference type="Gene3D" id="1.10.10.10">
    <property type="entry name" value="Winged helix-like DNA-binding domain superfamily/Winged helix DNA-binding domain"/>
    <property type="match status" value="1"/>
</dbReference>
<dbReference type="GO" id="GO:0000156">
    <property type="term" value="F:phosphorelay response regulator activity"/>
    <property type="evidence" value="ECO:0007669"/>
    <property type="project" value="TreeGrafter"/>
</dbReference>
<dbReference type="Gene3D" id="3.40.50.2300">
    <property type="match status" value="1"/>
</dbReference>
<dbReference type="CDD" id="cd19935">
    <property type="entry name" value="REC_OmpR_CusR-like"/>
    <property type="match status" value="1"/>
</dbReference>
<dbReference type="Pfam" id="PF00072">
    <property type="entry name" value="Response_reg"/>
    <property type="match status" value="1"/>
</dbReference>
<keyword evidence="2" id="KW-0597">Phosphoprotein</keyword>
<dbReference type="InterPro" id="IPR011006">
    <property type="entry name" value="CheY-like_superfamily"/>
</dbReference>
<gene>
    <name evidence="7" type="ORF">SRIM_004545</name>
</gene>
<dbReference type="GO" id="GO:0006355">
    <property type="term" value="P:regulation of DNA-templated transcription"/>
    <property type="evidence" value="ECO:0007669"/>
    <property type="project" value="InterPro"/>
</dbReference>
<name>A0A8A1UIX9_STRR1</name>
<evidence type="ECO:0000259" key="5">
    <source>
        <dbReference type="PROSITE" id="PS50110"/>
    </source>
</evidence>